<dbReference type="PANTHER" id="PTHR43004:SF4">
    <property type="entry name" value="FAD-BINDING DOMAIN-CONTAINING PROTEIN"/>
    <property type="match status" value="1"/>
</dbReference>
<evidence type="ECO:0000313" key="8">
    <source>
        <dbReference type="Proteomes" id="UP000518752"/>
    </source>
</evidence>
<evidence type="ECO:0000256" key="4">
    <source>
        <dbReference type="ARBA" id="ARBA00023002"/>
    </source>
</evidence>
<dbReference type="OrthoDB" id="1716816at2759"/>
<dbReference type="GO" id="GO:0016709">
    <property type="term" value="F:oxidoreductase activity, acting on paired donors, with incorporation or reduction of molecular oxygen, NAD(P)H as one donor, and incorporation of one atom of oxygen"/>
    <property type="evidence" value="ECO:0007669"/>
    <property type="project" value="UniProtKB-ARBA"/>
</dbReference>
<dbReference type="Pfam" id="PF07976">
    <property type="entry name" value="Phe_hydrox_dim"/>
    <property type="match status" value="1"/>
</dbReference>
<evidence type="ECO:0000313" key="7">
    <source>
        <dbReference type="EMBL" id="KAF5388934.1"/>
    </source>
</evidence>
<name>A0A8H5HT07_9AGAR</name>
<dbReference type="EMBL" id="JAACJN010000025">
    <property type="protein sequence ID" value="KAF5388934.1"/>
    <property type="molecule type" value="Genomic_DNA"/>
</dbReference>
<keyword evidence="4" id="KW-0560">Oxidoreductase</keyword>
<evidence type="ECO:0000256" key="1">
    <source>
        <dbReference type="ARBA" id="ARBA00007801"/>
    </source>
</evidence>
<organism evidence="7 8">
    <name type="scientific">Collybiopsis confluens</name>
    <dbReference type="NCBI Taxonomy" id="2823264"/>
    <lineage>
        <taxon>Eukaryota</taxon>
        <taxon>Fungi</taxon>
        <taxon>Dikarya</taxon>
        <taxon>Basidiomycota</taxon>
        <taxon>Agaricomycotina</taxon>
        <taxon>Agaricomycetes</taxon>
        <taxon>Agaricomycetidae</taxon>
        <taxon>Agaricales</taxon>
        <taxon>Marasmiineae</taxon>
        <taxon>Omphalotaceae</taxon>
        <taxon>Collybiopsis</taxon>
    </lineage>
</organism>
<accession>A0A8H5HT07</accession>
<dbReference type="SUPFAM" id="SSF52833">
    <property type="entry name" value="Thioredoxin-like"/>
    <property type="match status" value="1"/>
</dbReference>
<keyword evidence="3" id="KW-0274">FAD</keyword>
<protein>
    <recommendedName>
        <fullName evidence="9">FAD-binding domain-containing protein</fullName>
    </recommendedName>
</protein>
<evidence type="ECO:0000259" key="5">
    <source>
        <dbReference type="Pfam" id="PF01494"/>
    </source>
</evidence>
<gene>
    <name evidence="7" type="ORF">D9757_005110</name>
</gene>
<dbReference type="Proteomes" id="UP000518752">
    <property type="component" value="Unassembled WGS sequence"/>
</dbReference>
<feature type="domain" description="Phenol hydroxylase-like C-terminal dimerisation" evidence="6">
    <location>
        <begin position="380"/>
        <end position="559"/>
    </location>
</feature>
<sequence length="572" mass="64989">MMAQALAALGINVVVIERRNLGDVYGNADGLQPRTLEIWQSYGILEEFSQKAAAMHALVTYDKDGENGIKRGIPSRNIVVDCRYPYELTAGIQIIESTLRAQVERHGTQILQPAKPVDITLKLQDKKHHGGVVVTIQHSSKDFTEKGSLGITSIHARYAIGADGAHSWVRQELGVILEGEKTGQSLKKSPYRNANQSNTEYVWGVIDVCVQTDFPDFRFKCIIQSSQGAMIIIPREEDKLRIYVQCSPQEKVQVVRGISNRSFKRLHPKQIASVPQKIANKFRVGPYFWPETHVIHILLKQVKEQMYLWEMHIISLAWVLRGWSDDSLLDTYEIERRSLAIQLIEFDKAISASLDGCEASTYSSMLHEQNLFTSGVGIRYRSRLTVEANDREESLSDTFGLKIGTRLPPMKIIRFADWHPLDIQDLATSDGLFKIIVCAGDLRDEKESKGLREFAESFQQLAENEQESTLFERFTMFTMLTECKESDIWSLMPVFLRNWRRYGADITAYMDNLPPINRVFTNKDSSVQADQNQNGMAREWGTVIVRPDGYISAMLEVSGRSAAFICEYLKHL</sequence>
<dbReference type="InterPro" id="IPR012941">
    <property type="entry name" value="Phe_hydrox_C_dim_dom"/>
</dbReference>
<dbReference type="InterPro" id="IPR050641">
    <property type="entry name" value="RIFMO-like"/>
</dbReference>
<evidence type="ECO:0000256" key="2">
    <source>
        <dbReference type="ARBA" id="ARBA00022630"/>
    </source>
</evidence>
<keyword evidence="2" id="KW-0285">Flavoprotein</keyword>
<proteinExistence type="inferred from homology"/>
<evidence type="ECO:0000259" key="6">
    <source>
        <dbReference type="Pfam" id="PF07976"/>
    </source>
</evidence>
<dbReference type="Gene3D" id="3.50.50.60">
    <property type="entry name" value="FAD/NAD(P)-binding domain"/>
    <property type="match status" value="2"/>
</dbReference>
<dbReference type="Gene3D" id="3.30.9.10">
    <property type="entry name" value="D-Amino Acid Oxidase, subunit A, domain 2"/>
    <property type="match status" value="1"/>
</dbReference>
<evidence type="ECO:0008006" key="9">
    <source>
        <dbReference type="Google" id="ProtNLM"/>
    </source>
</evidence>
<dbReference type="InterPro" id="IPR036249">
    <property type="entry name" value="Thioredoxin-like_sf"/>
</dbReference>
<dbReference type="SUPFAM" id="SSF51905">
    <property type="entry name" value="FAD/NAD(P)-binding domain"/>
    <property type="match status" value="1"/>
</dbReference>
<dbReference type="PANTHER" id="PTHR43004">
    <property type="entry name" value="TRK SYSTEM POTASSIUM UPTAKE PROTEIN"/>
    <property type="match status" value="1"/>
</dbReference>
<dbReference type="AlphaFoldDB" id="A0A8H5HT07"/>
<dbReference type="InterPro" id="IPR036188">
    <property type="entry name" value="FAD/NAD-bd_sf"/>
</dbReference>
<dbReference type="InterPro" id="IPR038220">
    <property type="entry name" value="PHOX_C_sf"/>
</dbReference>
<dbReference type="Gene3D" id="3.40.30.20">
    <property type="match status" value="1"/>
</dbReference>
<dbReference type="GO" id="GO:0071949">
    <property type="term" value="F:FAD binding"/>
    <property type="evidence" value="ECO:0007669"/>
    <property type="project" value="InterPro"/>
</dbReference>
<comment type="similarity">
    <text evidence="1">Belongs to the PheA/TfdB FAD monooxygenase family.</text>
</comment>
<dbReference type="PRINTS" id="PR00420">
    <property type="entry name" value="RNGMNOXGNASE"/>
</dbReference>
<dbReference type="SUPFAM" id="SSF54373">
    <property type="entry name" value="FAD-linked reductases, C-terminal domain"/>
    <property type="match status" value="1"/>
</dbReference>
<dbReference type="Pfam" id="PF01494">
    <property type="entry name" value="FAD_binding_3"/>
    <property type="match status" value="1"/>
</dbReference>
<dbReference type="InterPro" id="IPR002938">
    <property type="entry name" value="FAD-bd"/>
</dbReference>
<keyword evidence="8" id="KW-1185">Reference proteome</keyword>
<reference evidence="7 8" key="1">
    <citation type="journal article" date="2020" name="ISME J.">
        <title>Uncovering the hidden diversity of litter-decomposition mechanisms in mushroom-forming fungi.</title>
        <authorList>
            <person name="Floudas D."/>
            <person name="Bentzer J."/>
            <person name="Ahren D."/>
            <person name="Johansson T."/>
            <person name="Persson P."/>
            <person name="Tunlid A."/>
        </authorList>
    </citation>
    <scope>NUCLEOTIDE SEQUENCE [LARGE SCALE GENOMIC DNA]</scope>
    <source>
        <strain evidence="7 8">CBS 406.79</strain>
    </source>
</reference>
<evidence type="ECO:0000256" key="3">
    <source>
        <dbReference type="ARBA" id="ARBA00022827"/>
    </source>
</evidence>
<comment type="caution">
    <text evidence="7">The sequence shown here is derived from an EMBL/GenBank/DDBJ whole genome shotgun (WGS) entry which is preliminary data.</text>
</comment>
<feature type="domain" description="FAD-binding" evidence="5">
    <location>
        <begin position="1"/>
        <end position="252"/>
    </location>
</feature>